<comment type="subcellular location">
    <subcellularLocation>
        <location evidence="1">Cytoplasm</location>
    </subcellularLocation>
</comment>
<feature type="compositionally biased region" description="Polar residues" evidence="16">
    <location>
        <begin position="1"/>
        <end position="19"/>
    </location>
</feature>
<dbReference type="Gene3D" id="1.10.510.10">
    <property type="entry name" value="Transferase(Phosphotransferase) domain 1"/>
    <property type="match status" value="1"/>
</dbReference>
<feature type="region of interest" description="Disordered" evidence="16">
    <location>
        <begin position="1"/>
        <end position="44"/>
    </location>
</feature>
<dbReference type="GO" id="GO:1901701">
    <property type="term" value="P:cellular response to oxygen-containing compound"/>
    <property type="evidence" value="ECO:0007669"/>
    <property type="project" value="UniProtKB-ARBA"/>
</dbReference>
<comment type="catalytic activity">
    <reaction evidence="14">
        <text>L-seryl-[protein] + ATP = O-phospho-L-seryl-[protein] + ADP + H(+)</text>
        <dbReference type="Rhea" id="RHEA:17989"/>
        <dbReference type="Rhea" id="RHEA-COMP:9863"/>
        <dbReference type="Rhea" id="RHEA-COMP:11604"/>
        <dbReference type="ChEBI" id="CHEBI:15378"/>
        <dbReference type="ChEBI" id="CHEBI:29999"/>
        <dbReference type="ChEBI" id="CHEBI:30616"/>
        <dbReference type="ChEBI" id="CHEBI:83421"/>
        <dbReference type="ChEBI" id="CHEBI:456216"/>
        <dbReference type="EC" id="2.7.11.1"/>
    </reaction>
</comment>
<accession>A0ABD6ESN7</accession>
<evidence type="ECO:0000256" key="10">
    <source>
        <dbReference type="ARBA" id="ARBA00022741"/>
    </source>
</evidence>
<dbReference type="GO" id="GO:0048638">
    <property type="term" value="P:regulation of developmental growth"/>
    <property type="evidence" value="ECO:0007669"/>
    <property type="project" value="UniProtKB-ARBA"/>
</dbReference>
<dbReference type="Pfam" id="PF00069">
    <property type="entry name" value="Pkinase"/>
    <property type="match status" value="1"/>
</dbReference>
<evidence type="ECO:0000256" key="15">
    <source>
        <dbReference type="PROSITE-ProRule" id="PRU10141"/>
    </source>
</evidence>
<evidence type="ECO:0000256" key="16">
    <source>
        <dbReference type="SAM" id="MobiDB-lite"/>
    </source>
</evidence>
<dbReference type="SUPFAM" id="SSF50729">
    <property type="entry name" value="PH domain-like"/>
    <property type="match status" value="1"/>
</dbReference>
<feature type="compositionally biased region" description="Basic and acidic residues" evidence="16">
    <location>
        <begin position="22"/>
        <end position="31"/>
    </location>
</feature>
<protein>
    <recommendedName>
        <fullName evidence="4">3-phosphoinositide-dependent protein kinase 1</fullName>
        <ecNumber evidence="3">2.7.11.1</ecNumber>
    </recommendedName>
</protein>
<dbReference type="InterPro" id="IPR011993">
    <property type="entry name" value="PH-like_dom_sf"/>
</dbReference>
<name>A0ABD6ESN7_9BILA</name>
<evidence type="ECO:0000256" key="9">
    <source>
        <dbReference type="ARBA" id="ARBA00022679"/>
    </source>
</evidence>
<dbReference type="InterPro" id="IPR000719">
    <property type="entry name" value="Prot_kinase_dom"/>
</dbReference>
<feature type="binding site" evidence="15">
    <location>
        <position position="96"/>
    </location>
    <ligand>
        <name>ATP</name>
        <dbReference type="ChEBI" id="CHEBI:30616"/>
    </ligand>
</feature>
<keyword evidence="7" id="KW-0723">Serine/threonine-protein kinase</keyword>
<dbReference type="FunFam" id="1.10.510.10:FF:000024">
    <property type="entry name" value="Probable serine/threonine-protein kinase cot-1"/>
    <property type="match status" value="1"/>
</dbReference>
<keyword evidence="5" id="KW-0217">Developmental protein</keyword>
<sequence>MASIHNSLCESNPTTSSPAELSPDKAKEQESSNKISEAGERKKRASISSWVTATNSAKETQKSADDFIFFRILGEGSFSTVYLAREVSSQKEYAIKVLSKDLIRRNRKMEAVIREKDIMTAITYKNGGHPLFVALYSAFQDVTRLYFVMTYAKNGDLHSYLQRLGSFDDKVSLFYSAEIVCGLEFLHRCHIIHRDLKPENILLSHSRHIMISDFGSAKFLGPDNYSSEPSENSLKCLDAARDANERHCRRSTFVGTAQYISPELLFGGNVGPTCDFWALGAIIFQMISGMAPFRSVNDYHTFQKIQKLDYSFPAGFPELPKDLVKKLLVLNPSERLGSKERGGVKAVHSHPYFATVDWENLTMQSPPEFRPYIPASSGEPAFHSDYVIPSDIEPGLDDAAMTRLLGLNIKEFGSVSGKLTELDSLRPTEEQRQKKLEIQRREHKYHRFVDDHLILKSGLLDKKKGLFARRRMFLLTEGPHIYYVDAINMELKGEIPFSRKLRAEAKNFRTFFLHTPNRTYYLFDPERKAMEWCDAIESLRERYSDELPDEVETLYSKSNKSKGRVGL</sequence>
<proteinExistence type="inferred from homology"/>
<dbReference type="Proteomes" id="UP001608902">
    <property type="component" value="Unassembled WGS sequence"/>
</dbReference>
<dbReference type="AlphaFoldDB" id="A0ABD6ESN7"/>
<dbReference type="InterPro" id="IPR039046">
    <property type="entry name" value="PDPK1"/>
</dbReference>
<evidence type="ECO:0000256" key="4">
    <source>
        <dbReference type="ARBA" id="ARBA00018538"/>
    </source>
</evidence>
<comment type="similarity">
    <text evidence="2">Belongs to the protein kinase superfamily. AGC Ser/Thr protein kinase family. PDPK1 subfamily.</text>
</comment>
<dbReference type="CDD" id="cd05581">
    <property type="entry name" value="STKc_PDK1"/>
    <property type="match status" value="1"/>
</dbReference>
<dbReference type="FunFam" id="2.30.29.30:FF:000324">
    <property type="entry name" value="Phosphoinositide-dependent kinase 1, isoform F"/>
    <property type="match status" value="1"/>
</dbReference>
<feature type="domain" description="Protein kinase" evidence="17">
    <location>
        <begin position="67"/>
        <end position="353"/>
    </location>
</feature>
<keyword evidence="10 15" id="KW-0547">Nucleotide-binding</keyword>
<dbReference type="Pfam" id="PF14593">
    <property type="entry name" value="PH_3"/>
    <property type="match status" value="1"/>
</dbReference>
<dbReference type="PANTHER" id="PTHR24356:SF163">
    <property type="entry name" value="3-PHOSPHOINOSITIDE-DEPENDENT PROTEIN KINASE 1-RELATED"/>
    <property type="match status" value="1"/>
</dbReference>
<evidence type="ECO:0000313" key="18">
    <source>
        <dbReference type="EMBL" id="MFH4981174.1"/>
    </source>
</evidence>
<evidence type="ECO:0000256" key="14">
    <source>
        <dbReference type="ARBA" id="ARBA00048679"/>
    </source>
</evidence>
<evidence type="ECO:0000256" key="3">
    <source>
        <dbReference type="ARBA" id="ARBA00012513"/>
    </source>
</evidence>
<organism evidence="18 19">
    <name type="scientific">Gnathostoma spinigerum</name>
    <dbReference type="NCBI Taxonomy" id="75299"/>
    <lineage>
        <taxon>Eukaryota</taxon>
        <taxon>Metazoa</taxon>
        <taxon>Ecdysozoa</taxon>
        <taxon>Nematoda</taxon>
        <taxon>Chromadorea</taxon>
        <taxon>Rhabditida</taxon>
        <taxon>Spirurina</taxon>
        <taxon>Gnathostomatomorpha</taxon>
        <taxon>Gnathostomatoidea</taxon>
        <taxon>Gnathostomatidae</taxon>
        <taxon>Gnathostoma</taxon>
    </lineage>
</organism>
<dbReference type="EMBL" id="JBGFUD010006734">
    <property type="protein sequence ID" value="MFH4981174.1"/>
    <property type="molecule type" value="Genomic_DNA"/>
</dbReference>
<dbReference type="FunFam" id="3.30.200.20:FF:000042">
    <property type="entry name" value="Aurora kinase A"/>
    <property type="match status" value="1"/>
</dbReference>
<evidence type="ECO:0000256" key="12">
    <source>
        <dbReference type="ARBA" id="ARBA00022840"/>
    </source>
</evidence>
<dbReference type="InterPro" id="IPR033931">
    <property type="entry name" value="PDK1-typ_PH"/>
</dbReference>
<dbReference type="GO" id="GO:0005524">
    <property type="term" value="F:ATP binding"/>
    <property type="evidence" value="ECO:0007669"/>
    <property type="project" value="UniProtKB-UniRule"/>
</dbReference>
<evidence type="ECO:0000256" key="2">
    <source>
        <dbReference type="ARBA" id="ARBA00010006"/>
    </source>
</evidence>
<evidence type="ECO:0000256" key="5">
    <source>
        <dbReference type="ARBA" id="ARBA00022473"/>
    </source>
</evidence>
<dbReference type="SMART" id="SM00220">
    <property type="entry name" value="S_TKc"/>
    <property type="match status" value="1"/>
</dbReference>
<dbReference type="PROSITE" id="PS00107">
    <property type="entry name" value="PROTEIN_KINASE_ATP"/>
    <property type="match status" value="1"/>
</dbReference>
<keyword evidence="6" id="KW-0963">Cytoplasm</keyword>
<dbReference type="CDD" id="cd01262">
    <property type="entry name" value="PH_PDK1"/>
    <property type="match status" value="1"/>
</dbReference>
<dbReference type="PANTHER" id="PTHR24356">
    <property type="entry name" value="SERINE/THREONINE-PROTEIN KINASE"/>
    <property type="match status" value="1"/>
</dbReference>
<dbReference type="Gene3D" id="2.30.29.30">
    <property type="entry name" value="Pleckstrin-homology domain (PH domain)/Phosphotyrosine-binding domain (PTB)"/>
    <property type="match status" value="1"/>
</dbReference>
<dbReference type="EC" id="2.7.11.1" evidence="3"/>
<keyword evidence="12 15" id="KW-0067">ATP-binding</keyword>
<evidence type="ECO:0000256" key="7">
    <source>
        <dbReference type="ARBA" id="ARBA00022527"/>
    </source>
</evidence>
<evidence type="ECO:0000259" key="17">
    <source>
        <dbReference type="PROSITE" id="PS50011"/>
    </source>
</evidence>
<dbReference type="PROSITE" id="PS00108">
    <property type="entry name" value="PROTEIN_KINASE_ST"/>
    <property type="match status" value="1"/>
</dbReference>
<dbReference type="PROSITE" id="PS50011">
    <property type="entry name" value="PROTEIN_KINASE_DOM"/>
    <property type="match status" value="1"/>
</dbReference>
<dbReference type="GO" id="GO:0004674">
    <property type="term" value="F:protein serine/threonine kinase activity"/>
    <property type="evidence" value="ECO:0007669"/>
    <property type="project" value="UniProtKB-KW"/>
</dbReference>
<dbReference type="InterPro" id="IPR008271">
    <property type="entry name" value="Ser/Thr_kinase_AS"/>
</dbReference>
<dbReference type="GO" id="GO:0007010">
    <property type="term" value="P:cytoskeleton organization"/>
    <property type="evidence" value="ECO:0007669"/>
    <property type="project" value="UniProtKB-ARBA"/>
</dbReference>
<evidence type="ECO:0000256" key="6">
    <source>
        <dbReference type="ARBA" id="ARBA00022490"/>
    </source>
</evidence>
<dbReference type="InterPro" id="IPR011009">
    <property type="entry name" value="Kinase-like_dom_sf"/>
</dbReference>
<evidence type="ECO:0000256" key="11">
    <source>
        <dbReference type="ARBA" id="ARBA00022777"/>
    </source>
</evidence>
<comment type="caution">
    <text evidence="18">The sequence shown here is derived from an EMBL/GenBank/DDBJ whole genome shotgun (WGS) entry which is preliminary data.</text>
</comment>
<keyword evidence="19" id="KW-1185">Reference proteome</keyword>
<gene>
    <name evidence="18" type="ORF">AB6A40_007883</name>
</gene>
<comment type="catalytic activity">
    <reaction evidence="13">
        <text>L-threonyl-[protein] + ATP = O-phospho-L-threonyl-[protein] + ADP + H(+)</text>
        <dbReference type="Rhea" id="RHEA:46608"/>
        <dbReference type="Rhea" id="RHEA-COMP:11060"/>
        <dbReference type="Rhea" id="RHEA-COMP:11605"/>
        <dbReference type="ChEBI" id="CHEBI:15378"/>
        <dbReference type="ChEBI" id="CHEBI:30013"/>
        <dbReference type="ChEBI" id="CHEBI:30616"/>
        <dbReference type="ChEBI" id="CHEBI:61977"/>
        <dbReference type="ChEBI" id="CHEBI:456216"/>
        <dbReference type="EC" id="2.7.11.1"/>
    </reaction>
</comment>
<evidence type="ECO:0000313" key="19">
    <source>
        <dbReference type="Proteomes" id="UP001608902"/>
    </source>
</evidence>
<reference evidence="18 19" key="1">
    <citation type="submission" date="2024-08" db="EMBL/GenBank/DDBJ databases">
        <title>Gnathostoma spinigerum genome.</title>
        <authorList>
            <person name="Gonzalez-Bertolin B."/>
            <person name="Monzon S."/>
            <person name="Zaballos A."/>
            <person name="Jimenez P."/>
            <person name="Dekumyoy P."/>
            <person name="Varona S."/>
            <person name="Cuesta I."/>
            <person name="Sumanam S."/>
            <person name="Adisakwattana P."/>
            <person name="Gasser R.B."/>
            <person name="Hernandez-Gonzalez A."/>
            <person name="Young N.D."/>
            <person name="Perteguer M.J."/>
        </authorList>
    </citation>
    <scope>NUCLEOTIDE SEQUENCE [LARGE SCALE GENOMIC DNA]</scope>
    <source>
        <strain evidence="18">AL3</strain>
        <tissue evidence="18">Liver</tissue>
    </source>
</reference>
<keyword evidence="8" id="KW-0597">Phosphoprotein</keyword>
<dbReference type="InterPro" id="IPR017441">
    <property type="entry name" value="Protein_kinase_ATP_BS"/>
</dbReference>
<dbReference type="SUPFAM" id="SSF56112">
    <property type="entry name" value="Protein kinase-like (PK-like)"/>
    <property type="match status" value="1"/>
</dbReference>
<dbReference type="GO" id="GO:0005737">
    <property type="term" value="C:cytoplasm"/>
    <property type="evidence" value="ECO:0007669"/>
    <property type="project" value="UniProtKB-SubCell"/>
</dbReference>
<dbReference type="InterPro" id="IPR050236">
    <property type="entry name" value="Ser_Thr_kinase_AGC"/>
</dbReference>
<evidence type="ECO:0000256" key="8">
    <source>
        <dbReference type="ARBA" id="ARBA00022553"/>
    </source>
</evidence>
<keyword evidence="9" id="KW-0808">Transferase</keyword>
<evidence type="ECO:0000256" key="1">
    <source>
        <dbReference type="ARBA" id="ARBA00004496"/>
    </source>
</evidence>
<keyword evidence="11" id="KW-0418">Kinase</keyword>
<evidence type="ECO:0000256" key="13">
    <source>
        <dbReference type="ARBA" id="ARBA00047899"/>
    </source>
</evidence>
<dbReference type="Gene3D" id="3.30.200.20">
    <property type="entry name" value="Phosphorylase Kinase, domain 1"/>
    <property type="match status" value="1"/>
</dbReference>